<keyword evidence="6 10" id="KW-0326">Glycosidase</keyword>
<evidence type="ECO:0000313" key="10">
    <source>
        <dbReference type="EMBL" id="MBB5183960.1"/>
    </source>
</evidence>
<keyword evidence="5" id="KW-0119">Carbohydrate metabolism</keyword>
<dbReference type="InterPro" id="IPR017853">
    <property type="entry name" value="GH"/>
</dbReference>
<dbReference type="SMART" id="SM00642">
    <property type="entry name" value="Aamy"/>
    <property type="match status" value="1"/>
</dbReference>
<name>A0A7W8CYH1_9FIRM</name>
<evidence type="ECO:0000256" key="4">
    <source>
        <dbReference type="ARBA" id="ARBA00022801"/>
    </source>
</evidence>
<dbReference type="RefSeq" id="WP_183329255.1">
    <property type="nucleotide sequence ID" value="NZ_JACHHK010000011.1"/>
</dbReference>
<comment type="similarity">
    <text evidence="2">Belongs to the glycosyl hydrolase 13 family.</text>
</comment>
<dbReference type="PANTHER" id="PTHR43447">
    <property type="entry name" value="ALPHA-AMYLASE"/>
    <property type="match status" value="1"/>
</dbReference>
<dbReference type="Gene3D" id="2.60.40.1180">
    <property type="entry name" value="Golgi alpha-mannosidase II"/>
    <property type="match status" value="1"/>
</dbReference>
<dbReference type="CDD" id="cd11318">
    <property type="entry name" value="AmyAc_bac_fung_AmyA"/>
    <property type="match status" value="1"/>
</dbReference>
<feature type="binding site" evidence="8">
    <location>
        <position position="200"/>
    </location>
    <ligand>
        <name>Ca(2+)</name>
        <dbReference type="ChEBI" id="CHEBI:29108"/>
        <label>1</label>
    </ligand>
</feature>
<feature type="binding site" evidence="8">
    <location>
        <position position="183"/>
    </location>
    <ligand>
        <name>Ca(2+)</name>
        <dbReference type="ChEBI" id="CHEBI:29108"/>
        <label>2</label>
    </ligand>
</feature>
<gene>
    <name evidence="10" type="ORF">HNQ47_002008</name>
</gene>
<proteinExistence type="inferred from homology"/>
<evidence type="ECO:0000259" key="9">
    <source>
        <dbReference type="SMART" id="SM00642"/>
    </source>
</evidence>
<feature type="binding site" evidence="8">
    <location>
        <position position="202"/>
    </location>
    <ligand>
        <name>Ca(2+)</name>
        <dbReference type="ChEBI" id="CHEBI:29108"/>
        <label>2</label>
    </ligand>
</feature>
<feature type="binding site" evidence="8">
    <location>
        <position position="194"/>
    </location>
    <ligand>
        <name>Ca(2+)</name>
        <dbReference type="ChEBI" id="CHEBI:29108"/>
        <label>1</label>
    </ligand>
</feature>
<evidence type="ECO:0000256" key="3">
    <source>
        <dbReference type="ARBA" id="ARBA00022723"/>
    </source>
</evidence>
<dbReference type="PIRSF" id="PIRSF001021">
    <property type="entry name" value="Alph-amls_thrmst"/>
    <property type="match status" value="1"/>
</dbReference>
<dbReference type="Proteomes" id="UP000539953">
    <property type="component" value="Unassembled WGS sequence"/>
</dbReference>
<dbReference type="SUPFAM" id="SSF51011">
    <property type="entry name" value="Glycosyl hydrolase domain"/>
    <property type="match status" value="1"/>
</dbReference>
<dbReference type="SUPFAM" id="SSF51445">
    <property type="entry name" value="(Trans)glycosidases"/>
    <property type="match status" value="1"/>
</dbReference>
<feature type="binding site" evidence="8">
    <location>
        <position position="104"/>
    </location>
    <ligand>
        <name>Ca(2+)</name>
        <dbReference type="ChEBI" id="CHEBI:29108"/>
        <label>1</label>
    </ligand>
</feature>
<organism evidence="10 11">
    <name type="scientific">Catenisphaera adipataccumulans</name>
    <dbReference type="NCBI Taxonomy" id="700500"/>
    <lineage>
        <taxon>Bacteria</taxon>
        <taxon>Bacillati</taxon>
        <taxon>Bacillota</taxon>
        <taxon>Erysipelotrichia</taxon>
        <taxon>Erysipelotrichales</taxon>
        <taxon>Erysipelotrichaceae</taxon>
        <taxon>Catenisphaera</taxon>
    </lineage>
</organism>
<dbReference type="Gene3D" id="2.40.30.140">
    <property type="match status" value="1"/>
</dbReference>
<dbReference type="NCBIfam" id="NF006969">
    <property type="entry name" value="PRK09441.1-2"/>
    <property type="match status" value="1"/>
</dbReference>
<dbReference type="AlphaFoldDB" id="A0A7W8CYH1"/>
<dbReference type="GO" id="GO:0005975">
    <property type="term" value="P:carbohydrate metabolic process"/>
    <property type="evidence" value="ECO:0007669"/>
    <property type="project" value="InterPro"/>
</dbReference>
<dbReference type="Pfam" id="PF00128">
    <property type="entry name" value="Alpha-amylase"/>
    <property type="match status" value="1"/>
</dbReference>
<feature type="domain" description="Glycosyl hydrolase family 13 catalytic" evidence="9">
    <location>
        <begin position="4"/>
        <end position="387"/>
    </location>
</feature>
<dbReference type="EC" id="3.2.1.1" evidence="10"/>
<evidence type="ECO:0000256" key="1">
    <source>
        <dbReference type="ARBA" id="ARBA00001913"/>
    </source>
</evidence>
<feature type="binding site" evidence="8">
    <location>
        <position position="161"/>
    </location>
    <ligand>
        <name>Ca(2+)</name>
        <dbReference type="ChEBI" id="CHEBI:29108"/>
        <label>2</label>
    </ligand>
</feature>
<sequence>MKNQTMIQYFEWYYPDDGTYYDDVCEHAAFLKHLGFSMIWMPPAYKGSAGIHDVGYGVYDMYDLGEFDQKGTIRTKYGTKEQYLEAIRLCRKNGLAVLADIVFNHRMGADAKERIKGKQMNWNNREQAISDEEDVEVWTKYTFPGRAGKYSDFVWDWTCFDGTDYDDLMKRNELIQFSGKTWDPNVSSEQGNFDFIMGDDLDFSEPKVVQELYNWGRWYYETTHVDGYRLDAVKSIDANFFPGWLKQQRTISDEDDFAVGEYWSGNLDELLGYLNKTSYTMTLFDVPLHFHFFDASHDYDRYDMSKILDGTLTQAAPQSAVAFVDNHDTQPGQALESWVESWFKPHAYAILLLRNCLFPCVFYGDIYGIEHDAIEPVPHIREMVWLRRYVMPDEIDLYLEDRFDDPHCIGWAVCQAHPVVVVMTNGVASSKEFDLKNAAGKEFYDITSSKIVHLDENMHGVFPCDAGSCNIYVDKETIYRLWKEV</sequence>
<dbReference type="InterPro" id="IPR013776">
    <property type="entry name" value="A-amylase_thermo"/>
</dbReference>
<dbReference type="InterPro" id="IPR006047">
    <property type="entry name" value="GH13_cat_dom"/>
</dbReference>
<accession>A0A7W8CYH1</accession>
<evidence type="ECO:0000256" key="6">
    <source>
        <dbReference type="ARBA" id="ARBA00023295"/>
    </source>
</evidence>
<dbReference type="Gene3D" id="3.20.20.80">
    <property type="entry name" value="Glycosidases"/>
    <property type="match status" value="1"/>
</dbReference>
<keyword evidence="4 10" id="KW-0378">Hydrolase</keyword>
<evidence type="ECO:0000256" key="7">
    <source>
        <dbReference type="PIRSR" id="PIRSR001021-1"/>
    </source>
</evidence>
<dbReference type="GO" id="GO:0005509">
    <property type="term" value="F:calcium ion binding"/>
    <property type="evidence" value="ECO:0007669"/>
    <property type="project" value="InterPro"/>
</dbReference>
<keyword evidence="11" id="KW-1185">Reference proteome</keyword>
<comment type="caution">
    <text evidence="10">The sequence shown here is derived from an EMBL/GenBank/DDBJ whole genome shotgun (WGS) entry which is preliminary data.</text>
</comment>
<feature type="active site" description="Proton donor" evidence="7">
    <location>
        <position position="261"/>
    </location>
</feature>
<dbReference type="NCBIfam" id="NF006968">
    <property type="entry name" value="PRK09441.1-1"/>
    <property type="match status" value="1"/>
</dbReference>
<dbReference type="GO" id="GO:0004556">
    <property type="term" value="F:alpha-amylase activity"/>
    <property type="evidence" value="ECO:0007669"/>
    <property type="project" value="UniProtKB-EC"/>
</dbReference>
<dbReference type="InterPro" id="IPR013780">
    <property type="entry name" value="Glyco_hydro_b"/>
</dbReference>
<keyword evidence="8" id="KW-0106">Calcium</keyword>
<protein>
    <submittedName>
        <fullName evidence="10">Alpha-amylase</fullName>
        <ecNumber evidence="10">3.2.1.1</ecNumber>
    </submittedName>
</protein>
<dbReference type="EMBL" id="JACHHK010000011">
    <property type="protein sequence ID" value="MBB5183960.1"/>
    <property type="molecule type" value="Genomic_DNA"/>
</dbReference>
<reference evidence="10 11" key="1">
    <citation type="submission" date="2020-08" db="EMBL/GenBank/DDBJ databases">
        <title>Genomic Encyclopedia of Type Strains, Phase IV (KMG-IV): sequencing the most valuable type-strain genomes for metagenomic binning, comparative biology and taxonomic classification.</title>
        <authorList>
            <person name="Goeker M."/>
        </authorList>
    </citation>
    <scope>NUCLEOTIDE SEQUENCE [LARGE SCALE GENOMIC DNA]</scope>
    <source>
        <strain evidence="10 11">DSM 25799</strain>
    </source>
</reference>
<evidence type="ECO:0000256" key="2">
    <source>
        <dbReference type="ARBA" id="ARBA00008061"/>
    </source>
</evidence>
<keyword evidence="3 8" id="KW-0479">Metal-binding</keyword>
<feature type="active site" description="Nucleophile" evidence="7">
    <location>
        <position position="231"/>
    </location>
</feature>
<evidence type="ECO:0000313" key="11">
    <source>
        <dbReference type="Proteomes" id="UP000539953"/>
    </source>
</evidence>
<evidence type="ECO:0000256" key="8">
    <source>
        <dbReference type="PIRSR" id="PIRSR001021-2"/>
    </source>
</evidence>
<comment type="cofactor">
    <cofactor evidence="1">
        <name>Ca(2+)</name>
        <dbReference type="ChEBI" id="CHEBI:29108"/>
    </cofactor>
</comment>
<evidence type="ECO:0000256" key="5">
    <source>
        <dbReference type="ARBA" id="ARBA00023277"/>
    </source>
</evidence>